<comment type="caution">
    <text evidence="3">The sequence shown here is derived from an EMBL/GenBank/DDBJ whole genome shotgun (WGS) entry which is preliminary data.</text>
</comment>
<gene>
    <name evidence="3" type="ORF">FJU08_22455</name>
</gene>
<dbReference type="Proteomes" id="UP000318801">
    <property type="component" value="Unassembled WGS sequence"/>
</dbReference>
<organism evidence="3 4">
    <name type="scientific">Martelella alba</name>
    <dbReference type="NCBI Taxonomy" id="2590451"/>
    <lineage>
        <taxon>Bacteria</taxon>
        <taxon>Pseudomonadati</taxon>
        <taxon>Pseudomonadota</taxon>
        <taxon>Alphaproteobacteria</taxon>
        <taxon>Hyphomicrobiales</taxon>
        <taxon>Aurantimonadaceae</taxon>
        <taxon>Martelella</taxon>
    </lineage>
</organism>
<evidence type="ECO:0000313" key="4">
    <source>
        <dbReference type="Proteomes" id="UP000318801"/>
    </source>
</evidence>
<evidence type="ECO:0000313" key="3">
    <source>
        <dbReference type="EMBL" id="TPW26337.1"/>
    </source>
</evidence>
<keyword evidence="4" id="KW-1185">Reference proteome</keyword>
<evidence type="ECO:0000256" key="1">
    <source>
        <dbReference type="SAM" id="MobiDB-lite"/>
    </source>
</evidence>
<dbReference type="InterPro" id="IPR013094">
    <property type="entry name" value="AB_hydrolase_3"/>
</dbReference>
<name>A0A506U382_9HYPH</name>
<dbReference type="GO" id="GO:0016787">
    <property type="term" value="F:hydrolase activity"/>
    <property type="evidence" value="ECO:0007669"/>
    <property type="project" value="InterPro"/>
</dbReference>
<feature type="region of interest" description="Disordered" evidence="1">
    <location>
        <begin position="169"/>
        <end position="203"/>
    </location>
</feature>
<dbReference type="SUPFAM" id="SSF53474">
    <property type="entry name" value="alpha/beta-Hydrolases"/>
    <property type="match status" value="1"/>
</dbReference>
<dbReference type="Pfam" id="PF07859">
    <property type="entry name" value="Abhydrolase_3"/>
    <property type="match status" value="1"/>
</dbReference>
<feature type="domain" description="Alpha/beta hydrolase fold-3" evidence="2">
    <location>
        <begin position="95"/>
        <end position="138"/>
    </location>
</feature>
<sequence>MLSQQFQDQGLSMTTPAYDQQLQQLLNIVRDYVPLKMTLVDLPRFRGLSSPSRQDLIAVRPVECRDFTIPGFRDDDIIVSVLSGRDHETAGPGIYFLHGGGMVMGNRFVAAAPLVDWCLRYDAVCVTAEYRLAPENPAQFRAETNGGGKEHRLRINAFWASENFDSFISSTPSPSQKNTAENSNIKRSSFQGAEHPQWHAVAR</sequence>
<reference evidence="3 4" key="1">
    <citation type="submission" date="2019-06" db="EMBL/GenBank/DDBJ databases">
        <authorList>
            <person name="Li M."/>
        </authorList>
    </citation>
    <scope>NUCLEOTIDE SEQUENCE [LARGE SCALE GENOMIC DNA]</scope>
    <source>
        <strain evidence="3 4">BGMRC2036</strain>
    </source>
</reference>
<dbReference type="OrthoDB" id="7875870at2"/>
<dbReference type="AlphaFoldDB" id="A0A506U382"/>
<dbReference type="InterPro" id="IPR029058">
    <property type="entry name" value="AB_hydrolase_fold"/>
</dbReference>
<protein>
    <recommendedName>
        <fullName evidence="2">Alpha/beta hydrolase fold-3 domain-containing protein</fullName>
    </recommendedName>
</protein>
<dbReference type="EMBL" id="VHLG01000034">
    <property type="protein sequence ID" value="TPW26337.1"/>
    <property type="molecule type" value="Genomic_DNA"/>
</dbReference>
<evidence type="ECO:0000259" key="2">
    <source>
        <dbReference type="Pfam" id="PF07859"/>
    </source>
</evidence>
<dbReference type="Gene3D" id="3.40.50.1820">
    <property type="entry name" value="alpha/beta hydrolase"/>
    <property type="match status" value="1"/>
</dbReference>
<proteinExistence type="predicted"/>
<accession>A0A506U382</accession>
<feature type="compositionally biased region" description="Polar residues" evidence="1">
    <location>
        <begin position="169"/>
        <end position="191"/>
    </location>
</feature>